<dbReference type="EMBL" id="ACFU01000006">
    <property type="protein sequence ID" value="EEF14472.1"/>
    <property type="molecule type" value="Genomic_DNA"/>
</dbReference>
<evidence type="ECO:0000313" key="1">
    <source>
        <dbReference type="EMBL" id="EEF14472.1"/>
    </source>
</evidence>
<proteinExistence type="predicted"/>
<dbReference type="AlphaFoldDB" id="B9D0Q1"/>
<name>B9D0Q1_CAMRE</name>
<dbReference type="Pfam" id="PF25753">
    <property type="entry name" value="SF0329"/>
    <property type="match status" value="1"/>
</dbReference>
<accession>B9D0Q1</accession>
<evidence type="ECO:0000313" key="2">
    <source>
        <dbReference type="Proteomes" id="UP000003082"/>
    </source>
</evidence>
<dbReference type="STRING" id="553218.CAMRE0001_1261"/>
<comment type="caution">
    <text evidence="1">The sequence shown here is derived from an EMBL/GenBank/DDBJ whole genome shotgun (WGS) entry which is preliminary data.</text>
</comment>
<dbReference type="Proteomes" id="UP000003082">
    <property type="component" value="Unassembled WGS sequence"/>
</dbReference>
<gene>
    <name evidence="1" type="ORF">CAMRE0001_1261</name>
</gene>
<keyword evidence="2" id="KW-1185">Reference proteome</keyword>
<reference evidence="1 2" key="1">
    <citation type="submission" date="2008-08" db="EMBL/GenBank/DDBJ databases">
        <authorList>
            <person name="Madupu R."/>
            <person name="Durkin A.S."/>
            <person name="Torralba M."/>
            <person name="Methe B."/>
            <person name="Sutton G.G."/>
            <person name="Strausberg R.L."/>
            <person name="Nelson K.E."/>
        </authorList>
    </citation>
    <scope>NUCLEOTIDE SEQUENCE [LARGE SCALE GENOMIC DNA]</scope>
    <source>
        <strain evidence="1 2">RM3267</strain>
    </source>
</reference>
<dbReference type="InterPro" id="IPR057955">
    <property type="entry name" value="SF0329-like"/>
</dbReference>
<sequence>MGGKMKRWSKLQKRLYELVDESIDFKLHCTVYRMQSRCGSTDLPRYFITLAGEIIFDYPKDFVLKSGGVKSLAQGALTKIYPYGNDISDIGELIREYIDTPKEELFAKHFDADKWGLANILKAADKRIGKRRLQILAKNKKNQAMQKVIASRLEALQ</sequence>
<protein>
    <submittedName>
        <fullName evidence="1">Uncharacterized protein</fullName>
    </submittedName>
</protein>
<organism evidence="1 2">
    <name type="scientific">Campylobacter rectus RM3267</name>
    <dbReference type="NCBI Taxonomy" id="553218"/>
    <lineage>
        <taxon>Bacteria</taxon>
        <taxon>Pseudomonadati</taxon>
        <taxon>Campylobacterota</taxon>
        <taxon>Epsilonproteobacteria</taxon>
        <taxon>Campylobacterales</taxon>
        <taxon>Campylobacteraceae</taxon>
        <taxon>Campylobacter</taxon>
    </lineage>
</organism>
<dbReference type="eggNOG" id="ENOG5032GSI">
    <property type="taxonomic scope" value="Bacteria"/>
</dbReference>